<feature type="transmembrane region" description="Helical" evidence="8">
    <location>
        <begin position="349"/>
        <end position="370"/>
    </location>
</feature>
<evidence type="ECO:0000256" key="5">
    <source>
        <dbReference type="ARBA" id="ARBA00022692"/>
    </source>
</evidence>
<dbReference type="InterPro" id="IPR004358">
    <property type="entry name" value="Sig_transdc_His_kin-like_C"/>
</dbReference>
<dbReference type="InterPro" id="IPR036890">
    <property type="entry name" value="HATPase_C_sf"/>
</dbReference>
<dbReference type="Gene3D" id="3.30.565.10">
    <property type="entry name" value="Histidine kinase-like ATPase, C-terminal domain"/>
    <property type="match status" value="1"/>
</dbReference>
<evidence type="ECO:0000256" key="6">
    <source>
        <dbReference type="ARBA" id="ARBA00022989"/>
    </source>
</evidence>
<dbReference type="InterPro" id="IPR004010">
    <property type="entry name" value="Double_Cache_2"/>
</dbReference>
<dbReference type="PANTHER" id="PTHR43065:SF42">
    <property type="entry name" value="TWO-COMPONENT SENSOR PPRA"/>
    <property type="match status" value="1"/>
</dbReference>
<dbReference type="InterPro" id="IPR033480">
    <property type="entry name" value="sCache_2"/>
</dbReference>
<sequence length="672" mass="77210">MKVIHDKKLLRLIKIIPPLIVTAFACLTIFIVLNHNKVQLSADIQSLKQDFIASEKELIKAQVEQLIQQITYERDSTEKTLKDNIKEHIYQAHSIATNIFDNNKNKSEKEVTKLISDALRNVRFNDGRGYFFIYKTNGLSIMHPIIPEIEGTSMANFQDIRGKYIVRDLGQLAKEHGEYFYHWWFVKPDNKEQEFEKIGFGKHFAPYDWFIGTGEYLIDVENDIKQRMVGRISNIRFGLNGYIFILDYQGNVISHYRKSYQGTNLYDNADENVVTAGKKIIEIGKQGGGYLNYLSPIMPSTGNSAQKISFISNFLQWNWIIGTGFYKSETDSYLAKREKNIAQQNRSQLFRLLGLSFFVTLSFISLSLLLTKYLARRFTVYENKINANQQQLELRVKQRTNELSSTLEALKSTQSQLIEAEKMASLVGLVSGVAHELNTPLGIINTSISHIEHKIEQLFMQIKQQKLTRKDLVRLENSYQEGLRLLKLNLNKSIKLIHNFKALSLHEKSDDVQQFSVNQLIDLIVKSHQAILSEHSIKIITEINSDIKAFSYQHSLSEVLIQLIKNSYIHGFESTKEPVINIAVSENQGNICLIYRDNGCGIPRGDYEKIFEPFYTTKRTADCTGLGLTIIYNHITQRLNGTIFWDKLTSQGIKIVINFPKNVEKVVISTDH</sequence>
<dbReference type="PRINTS" id="PR00344">
    <property type="entry name" value="BCTRLSENSOR"/>
</dbReference>
<keyword evidence="7 8" id="KW-0472">Membrane</keyword>
<evidence type="ECO:0000256" key="7">
    <source>
        <dbReference type="ARBA" id="ARBA00023136"/>
    </source>
</evidence>
<evidence type="ECO:0000256" key="4">
    <source>
        <dbReference type="ARBA" id="ARBA00022475"/>
    </source>
</evidence>
<evidence type="ECO:0000256" key="3">
    <source>
        <dbReference type="ARBA" id="ARBA00012438"/>
    </source>
</evidence>
<dbReference type="Gene3D" id="3.30.450.20">
    <property type="entry name" value="PAS domain"/>
    <property type="match status" value="2"/>
</dbReference>
<comment type="subcellular location">
    <subcellularLocation>
        <location evidence="2">Cell membrane</location>
        <topology evidence="2">Multi-pass membrane protein</topology>
    </subcellularLocation>
</comment>
<dbReference type="PANTHER" id="PTHR43065">
    <property type="entry name" value="SENSOR HISTIDINE KINASE"/>
    <property type="match status" value="1"/>
</dbReference>
<dbReference type="CDD" id="cd00075">
    <property type="entry name" value="HATPase"/>
    <property type="match status" value="1"/>
</dbReference>
<evidence type="ECO:0000256" key="1">
    <source>
        <dbReference type="ARBA" id="ARBA00000085"/>
    </source>
</evidence>
<evidence type="ECO:0000256" key="2">
    <source>
        <dbReference type="ARBA" id="ARBA00004651"/>
    </source>
</evidence>
<dbReference type="EMBL" id="BDQM01000018">
    <property type="protein sequence ID" value="GAW96737.1"/>
    <property type="molecule type" value="Genomic_DNA"/>
</dbReference>
<evidence type="ECO:0000256" key="8">
    <source>
        <dbReference type="SAM" id="Phobius"/>
    </source>
</evidence>
<dbReference type="Pfam" id="PF08269">
    <property type="entry name" value="dCache_2"/>
    <property type="match status" value="1"/>
</dbReference>
<dbReference type="SMART" id="SM00387">
    <property type="entry name" value="HATPase_c"/>
    <property type="match status" value="1"/>
</dbReference>
<dbReference type="InterPro" id="IPR003594">
    <property type="entry name" value="HATPase_dom"/>
</dbReference>
<dbReference type="Pfam" id="PF02518">
    <property type="entry name" value="HATPase_c"/>
    <property type="match status" value="1"/>
</dbReference>
<dbReference type="Proteomes" id="UP000197068">
    <property type="component" value="Unassembled WGS sequence"/>
</dbReference>
<evidence type="ECO:0000313" key="11">
    <source>
        <dbReference type="Proteomes" id="UP000197068"/>
    </source>
</evidence>
<name>A0ABQ0MWI9_9GAMM</name>
<dbReference type="RefSeq" id="WP_057182820.1">
    <property type="nucleotide sequence ID" value="NZ_BDQM01000018.1"/>
</dbReference>
<accession>A0ABQ0MWI9</accession>
<reference evidence="10 11" key="1">
    <citation type="submission" date="2017-06" db="EMBL/GenBank/DDBJ databases">
        <title>Whole Genome Sequences of Colwellia marinimaniae MTCD1.</title>
        <authorList>
            <person name="Kusumoto H."/>
            <person name="Inoue M."/>
            <person name="Tanikawa K."/>
            <person name="Maeji H."/>
            <person name="Cameron J.H."/>
            <person name="Bartlett D.H."/>
        </authorList>
    </citation>
    <scope>NUCLEOTIDE SEQUENCE [LARGE SCALE GENOMIC DNA]</scope>
    <source>
        <strain evidence="10 11">MTCD1</strain>
    </source>
</reference>
<feature type="transmembrane region" description="Helical" evidence="8">
    <location>
        <begin position="12"/>
        <end position="33"/>
    </location>
</feature>
<keyword evidence="5 8" id="KW-0812">Transmembrane</keyword>
<dbReference type="InterPro" id="IPR005467">
    <property type="entry name" value="His_kinase_dom"/>
</dbReference>
<dbReference type="InterPro" id="IPR036097">
    <property type="entry name" value="HisK_dim/P_sf"/>
</dbReference>
<dbReference type="Gene3D" id="1.10.287.130">
    <property type="match status" value="1"/>
</dbReference>
<feature type="domain" description="Histidine kinase" evidence="9">
    <location>
        <begin position="432"/>
        <end position="663"/>
    </location>
</feature>
<keyword evidence="11" id="KW-1185">Reference proteome</keyword>
<organism evidence="10 11">
    <name type="scientific">Colwellia marinimaniae</name>
    <dbReference type="NCBI Taxonomy" id="1513592"/>
    <lineage>
        <taxon>Bacteria</taxon>
        <taxon>Pseudomonadati</taxon>
        <taxon>Pseudomonadota</taxon>
        <taxon>Gammaproteobacteria</taxon>
        <taxon>Alteromonadales</taxon>
        <taxon>Colwelliaceae</taxon>
        <taxon>Colwellia</taxon>
    </lineage>
</organism>
<protein>
    <recommendedName>
        <fullName evidence="3">histidine kinase</fullName>
        <ecNumber evidence="3">2.7.13.3</ecNumber>
    </recommendedName>
</protein>
<dbReference type="SMART" id="SM01049">
    <property type="entry name" value="Cache_2"/>
    <property type="match status" value="2"/>
</dbReference>
<comment type="catalytic activity">
    <reaction evidence="1">
        <text>ATP + protein L-histidine = ADP + protein N-phospho-L-histidine.</text>
        <dbReference type="EC" id="2.7.13.3"/>
    </reaction>
</comment>
<dbReference type="PROSITE" id="PS51257">
    <property type="entry name" value="PROKAR_LIPOPROTEIN"/>
    <property type="match status" value="1"/>
</dbReference>
<gene>
    <name evidence="10" type="ORF">MTCD1_02357</name>
</gene>
<dbReference type="SUPFAM" id="SSF55874">
    <property type="entry name" value="ATPase domain of HSP90 chaperone/DNA topoisomerase II/histidine kinase"/>
    <property type="match status" value="1"/>
</dbReference>
<dbReference type="CDD" id="cd12912">
    <property type="entry name" value="PDC2_MCP_like"/>
    <property type="match status" value="1"/>
</dbReference>
<keyword evidence="6 8" id="KW-1133">Transmembrane helix</keyword>
<keyword evidence="4" id="KW-1003">Cell membrane</keyword>
<evidence type="ECO:0000313" key="10">
    <source>
        <dbReference type="EMBL" id="GAW96737.1"/>
    </source>
</evidence>
<dbReference type="PROSITE" id="PS50109">
    <property type="entry name" value="HIS_KIN"/>
    <property type="match status" value="1"/>
</dbReference>
<comment type="caution">
    <text evidence="10">The sequence shown here is derived from an EMBL/GenBank/DDBJ whole genome shotgun (WGS) entry which is preliminary data.</text>
</comment>
<dbReference type="SUPFAM" id="SSF47384">
    <property type="entry name" value="Homodimeric domain of signal transducing histidine kinase"/>
    <property type="match status" value="1"/>
</dbReference>
<evidence type="ECO:0000259" key="9">
    <source>
        <dbReference type="PROSITE" id="PS50109"/>
    </source>
</evidence>
<dbReference type="EC" id="2.7.13.3" evidence="3"/>
<proteinExistence type="predicted"/>